<name>A0AAE0TCB6_9BIVA</name>
<dbReference type="EMBL" id="JAEAOA010000479">
    <property type="protein sequence ID" value="KAK3607178.1"/>
    <property type="molecule type" value="Genomic_DNA"/>
</dbReference>
<sequence>MLQSCWKRPIRSIGICGLVAVILVGILHTLNDTQKTSIKRLLNQVDTFAKYGDLRFGIVDNFTGKIPSDAELASMTATQLEDLYWSYINTIQILGHKILRVGKIEDGGKEVCTDEPFRPGPPCLVYSFGTQANTEALIIP</sequence>
<keyword evidence="3" id="KW-1185">Reference proteome</keyword>
<keyword evidence="1" id="KW-0472">Membrane</keyword>
<dbReference type="Proteomes" id="UP001195483">
    <property type="component" value="Unassembled WGS sequence"/>
</dbReference>
<keyword evidence="1" id="KW-0812">Transmembrane</keyword>
<comment type="caution">
    <text evidence="2">The sequence shown here is derived from an EMBL/GenBank/DDBJ whole genome shotgun (WGS) entry which is preliminary data.</text>
</comment>
<feature type="transmembrane region" description="Helical" evidence="1">
    <location>
        <begin position="12"/>
        <end position="30"/>
    </location>
</feature>
<dbReference type="AlphaFoldDB" id="A0AAE0TCB6"/>
<reference evidence="2" key="1">
    <citation type="journal article" date="2021" name="Genome Biol. Evol.">
        <title>A High-Quality Reference Genome for a Parasitic Bivalve with Doubly Uniparental Inheritance (Bivalvia: Unionida).</title>
        <authorList>
            <person name="Smith C.H."/>
        </authorList>
    </citation>
    <scope>NUCLEOTIDE SEQUENCE</scope>
    <source>
        <strain evidence="2">CHS0354</strain>
    </source>
</reference>
<reference evidence="2" key="2">
    <citation type="journal article" date="2021" name="Genome Biol. Evol.">
        <title>Developing a high-quality reference genome for a parasitic bivalve with doubly uniparental inheritance (Bivalvia: Unionida).</title>
        <authorList>
            <person name="Smith C.H."/>
        </authorList>
    </citation>
    <scope>NUCLEOTIDE SEQUENCE</scope>
    <source>
        <strain evidence="2">CHS0354</strain>
        <tissue evidence="2">Mantle</tissue>
    </source>
</reference>
<organism evidence="2 3">
    <name type="scientific">Potamilus streckersoni</name>
    <dbReference type="NCBI Taxonomy" id="2493646"/>
    <lineage>
        <taxon>Eukaryota</taxon>
        <taxon>Metazoa</taxon>
        <taxon>Spiralia</taxon>
        <taxon>Lophotrochozoa</taxon>
        <taxon>Mollusca</taxon>
        <taxon>Bivalvia</taxon>
        <taxon>Autobranchia</taxon>
        <taxon>Heteroconchia</taxon>
        <taxon>Palaeoheterodonta</taxon>
        <taxon>Unionida</taxon>
        <taxon>Unionoidea</taxon>
        <taxon>Unionidae</taxon>
        <taxon>Ambleminae</taxon>
        <taxon>Lampsilini</taxon>
        <taxon>Potamilus</taxon>
    </lineage>
</organism>
<accession>A0AAE0TCB6</accession>
<reference evidence="2" key="3">
    <citation type="submission" date="2023-05" db="EMBL/GenBank/DDBJ databases">
        <authorList>
            <person name="Smith C.H."/>
        </authorList>
    </citation>
    <scope>NUCLEOTIDE SEQUENCE</scope>
    <source>
        <strain evidence="2">CHS0354</strain>
        <tissue evidence="2">Mantle</tissue>
    </source>
</reference>
<keyword evidence="1" id="KW-1133">Transmembrane helix</keyword>
<evidence type="ECO:0000256" key="1">
    <source>
        <dbReference type="SAM" id="Phobius"/>
    </source>
</evidence>
<proteinExistence type="predicted"/>
<evidence type="ECO:0000313" key="2">
    <source>
        <dbReference type="EMBL" id="KAK3607178.1"/>
    </source>
</evidence>
<protein>
    <submittedName>
        <fullName evidence="2">Uncharacterized protein</fullName>
    </submittedName>
</protein>
<evidence type="ECO:0000313" key="3">
    <source>
        <dbReference type="Proteomes" id="UP001195483"/>
    </source>
</evidence>
<gene>
    <name evidence="2" type="ORF">CHS0354_007093</name>
</gene>